<dbReference type="OrthoDB" id="415696at2759"/>
<evidence type="ECO:0000256" key="4">
    <source>
        <dbReference type="ARBA" id="ARBA00023014"/>
    </source>
</evidence>
<protein>
    <recommendedName>
        <fullName evidence="6">Thioredoxin domain-containing protein</fullName>
    </recommendedName>
</protein>
<dbReference type="AlphaFoldDB" id="A0A067THU9"/>
<proteinExistence type="inferred from homology"/>
<comment type="function">
    <text evidence="5">Monothiol glutaredoxin involved in the biogenesis of iron-sulfur clusters. Binds one iron-sulfur cluster per dimer. The iron-sulfur cluster is bound between subunits, and is complexed by a bound glutathione and a cysteine residue from each subunit.</text>
</comment>
<keyword evidence="4" id="KW-0411">Iron-sulfur</keyword>
<evidence type="ECO:0000256" key="1">
    <source>
        <dbReference type="ARBA" id="ARBA00009630"/>
    </source>
</evidence>
<evidence type="ECO:0000256" key="3">
    <source>
        <dbReference type="ARBA" id="ARBA00023004"/>
    </source>
</evidence>
<accession>A0A067THU9</accession>
<dbReference type="CDD" id="cd02984">
    <property type="entry name" value="TRX_PICOT"/>
    <property type="match status" value="1"/>
</dbReference>
<dbReference type="PROSITE" id="PS51352">
    <property type="entry name" value="THIOREDOXIN_2"/>
    <property type="match status" value="1"/>
</dbReference>
<dbReference type="InterPro" id="IPR002109">
    <property type="entry name" value="Glutaredoxin"/>
</dbReference>
<dbReference type="EMBL" id="KL142374">
    <property type="protein sequence ID" value="KDR78543.1"/>
    <property type="molecule type" value="Genomic_DNA"/>
</dbReference>
<keyword evidence="3" id="KW-0408">Iron</keyword>
<dbReference type="InterPro" id="IPR013766">
    <property type="entry name" value="Thioredoxin_domain"/>
</dbReference>
<dbReference type="InterPro" id="IPR033658">
    <property type="entry name" value="GRX_PICOT-like"/>
</dbReference>
<reference evidence="8" key="1">
    <citation type="journal article" date="2014" name="Proc. Natl. Acad. Sci. U.S.A.">
        <title>Extensive sampling of basidiomycete genomes demonstrates inadequacy of the white-rot/brown-rot paradigm for wood decay fungi.</title>
        <authorList>
            <person name="Riley R."/>
            <person name="Salamov A.A."/>
            <person name="Brown D.W."/>
            <person name="Nagy L.G."/>
            <person name="Floudas D."/>
            <person name="Held B.W."/>
            <person name="Levasseur A."/>
            <person name="Lombard V."/>
            <person name="Morin E."/>
            <person name="Otillar R."/>
            <person name="Lindquist E.A."/>
            <person name="Sun H."/>
            <person name="LaButti K.M."/>
            <person name="Schmutz J."/>
            <person name="Jabbour D."/>
            <person name="Luo H."/>
            <person name="Baker S.E."/>
            <person name="Pisabarro A.G."/>
            <person name="Walton J.D."/>
            <person name="Blanchette R.A."/>
            <person name="Henrissat B."/>
            <person name="Martin F."/>
            <person name="Cullen D."/>
            <person name="Hibbett D.S."/>
            <person name="Grigoriev I.V."/>
        </authorList>
    </citation>
    <scope>NUCLEOTIDE SEQUENCE [LARGE SCALE GENOMIC DNA]</scope>
    <source>
        <strain evidence="8">CBS 339.88</strain>
    </source>
</reference>
<dbReference type="PANTHER" id="PTHR10293">
    <property type="entry name" value="GLUTAREDOXIN FAMILY MEMBER"/>
    <property type="match status" value="1"/>
</dbReference>
<keyword evidence="2" id="KW-0479">Metal-binding</keyword>
<dbReference type="CDD" id="cd03028">
    <property type="entry name" value="GRX_PICOT_like"/>
    <property type="match status" value="1"/>
</dbReference>
<dbReference type="Gene3D" id="3.40.30.10">
    <property type="entry name" value="Glutaredoxin"/>
    <property type="match status" value="2"/>
</dbReference>
<organism evidence="7 8">
    <name type="scientific">Galerina marginata (strain CBS 339.88)</name>
    <dbReference type="NCBI Taxonomy" id="685588"/>
    <lineage>
        <taxon>Eukaryota</taxon>
        <taxon>Fungi</taxon>
        <taxon>Dikarya</taxon>
        <taxon>Basidiomycota</taxon>
        <taxon>Agaricomycotina</taxon>
        <taxon>Agaricomycetes</taxon>
        <taxon>Agaricomycetidae</taxon>
        <taxon>Agaricales</taxon>
        <taxon>Agaricineae</taxon>
        <taxon>Strophariaceae</taxon>
        <taxon>Galerina</taxon>
    </lineage>
</organism>
<dbReference type="GO" id="GO:0046872">
    <property type="term" value="F:metal ion binding"/>
    <property type="evidence" value="ECO:0007669"/>
    <property type="project" value="UniProtKB-KW"/>
</dbReference>
<evidence type="ECO:0000313" key="7">
    <source>
        <dbReference type="EMBL" id="KDR78543.1"/>
    </source>
</evidence>
<dbReference type="Pfam" id="PF00085">
    <property type="entry name" value="Thioredoxin"/>
    <property type="match status" value="1"/>
</dbReference>
<comment type="similarity">
    <text evidence="1">Belongs to the glutaredoxin family. Monothiol subfamily.</text>
</comment>
<evidence type="ECO:0000256" key="2">
    <source>
        <dbReference type="ARBA" id="ARBA00022723"/>
    </source>
</evidence>
<dbReference type="SUPFAM" id="SSF52833">
    <property type="entry name" value="Thioredoxin-like"/>
    <property type="match status" value="2"/>
</dbReference>
<dbReference type="PANTHER" id="PTHR10293:SF73">
    <property type="entry name" value="GLUTAREDOXIN-3"/>
    <property type="match status" value="1"/>
</dbReference>
<dbReference type="GO" id="GO:0005634">
    <property type="term" value="C:nucleus"/>
    <property type="evidence" value="ECO:0007669"/>
    <property type="project" value="TreeGrafter"/>
</dbReference>
<keyword evidence="8" id="KW-1185">Reference proteome</keyword>
<dbReference type="FunFam" id="3.40.30.10:FF:000012">
    <property type="entry name" value="Monothiol glutaredoxin"/>
    <property type="match status" value="1"/>
</dbReference>
<dbReference type="GO" id="GO:0051537">
    <property type="term" value="F:2 iron, 2 sulfur cluster binding"/>
    <property type="evidence" value="ECO:0007669"/>
    <property type="project" value="TreeGrafter"/>
</dbReference>
<gene>
    <name evidence="7" type="ORF">GALMADRAFT_137597</name>
</gene>
<sequence>MSTSNFIEITSPTHFQELLSNDLSRVSVINFWAPWAEPCKQMNEVAKELSKKYPAALFLQVEAEEQADIAESFEIEAVPSFVILRGHTLLDRISGADAPALTQSVAKHATTPLYNPLSRTDNAPAKAPTVVPSGLRYDEKNEEPEELNQRLRNLMNQSQVVLFMKGTPDTPRCGFSRKISGMLKDNNVKYTHFDILSDESVRQGLKVLNNWPTFPQLIVNGELVGGLDIVQEMIENGELAEILA</sequence>
<dbReference type="STRING" id="685588.A0A067THU9"/>
<dbReference type="Proteomes" id="UP000027222">
    <property type="component" value="Unassembled WGS sequence"/>
</dbReference>
<dbReference type="PROSITE" id="PS51354">
    <property type="entry name" value="GLUTAREDOXIN_2"/>
    <property type="match status" value="1"/>
</dbReference>
<dbReference type="HOGENOM" id="CLU_026126_12_0_1"/>
<feature type="domain" description="Thioredoxin" evidence="6">
    <location>
        <begin position="1"/>
        <end position="110"/>
    </location>
</feature>
<evidence type="ECO:0000256" key="5">
    <source>
        <dbReference type="ARBA" id="ARBA00055846"/>
    </source>
</evidence>
<evidence type="ECO:0000313" key="8">
    <source>
        <dbReference type="Proteomes" id="UP000027222"/>
    </source>
</evidence>
<dbReference type="FunFam" id="3.40.30.10:FF:000092">
    <property type="entry name" value="Monothiol glutaredoxin"/>
    <property type="match status" value="1"/>
</dbReference>
<dbReference type="GO" id="GO:0005829">
    <property type="term" value="C:cytosol"/>
    <property type="evidence" value="ECO:0007669"/>
    <property type="project" value="TreeGrafter"/>
</dbReference>
<evidence type="ECO:0000259" key="6">
    <source>
        <dbReference type="PROSITE" id="PS51352"/>
    </source>
</evidence>
<dbReference type="InterPro" id="IPR004480">
    <property type="entry name" value="Monothiol_GRX-rel"/>
</dbReference>
<dbReference type="Pfam" id="PF00462">
    <property type="entry name" value="Glutaredoxin"/>
    <property type="match status" value="1"/>
</dbReference>
<name>A0A067THU9_GALM3</name>
<dbReference type="GO" id="GO:0006879">
    <property type="term" value="P:intracellular iron ion homeostasis"/>
    <property type="evidence" value="ECO:0007669"/>
    <property type="project" value="TreeGrafter"/>
</dbReference>
<dbReference type="InterPro" id="IPR036249">
    <property type="entry name" value="Thioredoxin-like_sf"/>
</dbReference>
<dbReference type="GO" id="GO:0015036">
    <property type="term" value="F:disulfide oxidoreductase activity"/>
    <property type="evidence" value="ECO:0007669"/>
    <property type="project" value="UniProtKB-ARBA"/>
</dbReference>